<feature type="domain" description="N-acetyltransferase" evidence="1">
    <location>
        <begin position="1"/>
        <end position="89"/>
    </location>
</feature>
<comment type="caution">
    <text evidence="2">The sequence shown here is derived from an EMBL/GenBank/DDBJ whole genome shotgun (WGS) entry which is preliminary data.</text>
</comment>
<sequence length="89" mass="10543">MCFNQYEVGQVCLVMFDNHIGIYDFEIYKEFQKQGFGNEFLKELLLTNNESDIGNIYIQTWNQNIIAKQLYSSNGFSVIGKYHYYMVTE</sequence>
<dbReference type="Pfam" id="PF13673">
    <property type="entry name" value="Acetyltransf_10"/>
    <property type="match status" value="1"/>
</dbReference>
<evidence type="ECO:0000259" key="1">
    <source>
        <dbReference type="PROSITE" id="PS51186"/>
    </source>
</evidence>
<dbReference type="EC" id="2.3.1.-" evidence="2"/>
<evidence type="ECO:0000313" key="2">
    <source>
        <dbReference type="EMBL" id="MFD2728418.1"/>
    </source>
</evidence>
<organism evidence="2 3">
    <name type="scientific">Enterococcus camelliae</name>
    <dbReference type="NCBI Taxonomy" id="453959"/>
    <lineage>
        <taxon>Bacteria</taxon>
        <taxon>Bacillati</taxon>
        <taxon>Bacillota</taxon>
        <taxon>Bacilli</taxon>
        <taxon>Lactobacillales</taxon>
        <taxon>Enterococcaceae</taxon>
        <taxon>Enterococcus</taxon>
    </lineage>
</organism>
<evidence type="ECO:0000313" key="3">
    <source>
        <dbReference type="Proteomes" id="UP001597427"/>
    </source>
</evidence>
<reference evidence="3" key="1">
    <citation type="journal article" date="2019" name="Int. J. Syst. Evol. Microbiol.">
        <title>The Global Catalogue of Microorganisms (GCM) 10K type strain sequencing project: providing services to taxonomists for standard genome sequencing and annotation.</title>
        <authorList>
            <consortium name="The Broad Institute Genomics Platform"/>
            <consortium name="The Broad Institute Genome Sequencing Center for Infectious Disease"/>
            <person name="Wu L."/>
            <person name="Ma J."/>
        </authorList>
    </citation>
    <scope>NUCLEOTIDE SEQUENCE [LARGE SCALE GENOMIC DNA]</scope>
    <source>
        <strain evidence="3">TISTR 932</strain>
    </source>
</reference>
<name>A0ABW5TIU7_9ENTE</name>
<keyword evidence="3" id="KW-1185">Reference proteome</keyword>
<proteinExistence type="predicted"/>
<dbReference type="RefSeq" id="WP_379979836.1">
    <property type="nucleotide sequence ID" value="NZ_JBHUMO010000016.1"/>
</dbReference>
<dbReference type="EMBL" id="JBHUMO010000016">
    <property type="protein sequence ID" value="MFD2728418.1"/>
    <property type="molecule type" value="Genomic_DNA"/>
</dbReference>
<gene>
    <name evidence="2" type="ORF">ACFSR0_03060</name>
</gene>
<dbReference type="PROSITE" id="PS51186">
    <property type="entry name" value="GNAT"/>
    <property type="match status" value="1"/>
</dbReference>
<dbReference type="Proteomes" id="UP001597427">
    <property type="component" value="Unassembled WGS sequence"/>
</dbReference>
<dbReference type="GO" id="GO:0016746">
    <property type="term" value="F:acyltransferase activity"/>
    <property type="evidence" value="ECO:0007669"/>
    <property type="project" value="UniProtKB-KW"/>
</dbReference>
<keyword evidence="2" id="KW-0808">Transferase</keyword>
<keyword evidence="2" id="KW-0012">Acyltransferase</keyword>
<dbReference type="InterPro" id="IPR016181">
    <property type="entry name" value="Acyl_CoA_acyltransferase"/>
</dbReference>
<accession>A0ABW5TIU7</accession>
<dbReference type="InterPro" id="IPR000182">
    <property type="entry name" value="GNAT_dom"/>
</dbReference>
<dbReference type="Gene3D" id="3.40.630.30">
    <property type="match status" value="1"/>
</dbReference>
<dbReference type="SUPFAM" id="SSF55729">
    <property type="entry name" value="Acyl-CoA N-acyltransferases (Nat)"/>
    <property type="match status" value="1"/>
</dbReference>
<protein>
    <submittedName>
        <fullName evidence="2">GNAT family N-acetyltransferase</fullName>
        <ecNumber evidence="2">2.3.1.-</ecNumber>
    </submittedName>
</protein>